<dbReference type="InterPro" id="IPR054383">
    <property type="entry name" value="PspAB-like"/>
</dbReference>
<accession>A0A2N6VLZ2</accession>
<dbReference type="Proteomes" id="UP000235598">
    <property type="component" value="Unassembled WGS sequence"/>
</dbReference>
<reference evidence="1 4" key="2">
    <citation type="submission" date="2021-01" db="EMBL/GenBank/DDBJ databases">
        <title>Sequencing the genomes of 1000 actinobacteria strains.</title>
        <authorList>
            <person name="Klenk H.-P."/>
        </authorList>
    </citation>
    <scope>NUCLEOTIDE SEQUENCE [LARGE SCALE GENOMIC DNA]</scope>
    <source>
        <strain evidence="1 4">DSM 13657</strain>
    </source>
</reference>
<evidence type="ECO:0000313" key="1">
    <source>
        <dbReference type="EMBL" id="MBM7816055.1"/>
    </source>
</evidence>
<protein>
    <submittedName>
        <fullName evidence="2">Uncharacterized protein</fullName>
    </submittedName>
</protein>
<gene>
    <name evidence="2" type="ORF">CJ199_08595</name>
    <name evidence="1" type="ORF">JOE56_000749</name>
</gene>
<evidence type="ECO:0000313" key="3">
    <source>
        <dbReference type="Proteomes" id="UP000235598"/>
    </source>
</evidence>
<evidence type="ECO:0000313" key="4">
    <source>
        <dbReference type="Proteomes" id="UP000809290"/>
    </source>
</evidence>
<dbReference type="AlphaFoldDB" id="A0A2N6VLZ2"/>
<sequence>MGFFDALMGRSKPKKPKLDNLFAVPGATLTLEVATDFTPTGVAAVAFRAMEGAAIAQAERESVDLIKMDDATSVRQESDEFGYTWQVIRDQDKDMSRLMTNVHAINSALENQGFGPMLLCSATYFRDSKGQNAAIVYLYKRGTFYPFVQTGKNTRDTSVEFNLKAAIGADLPMEDDTSKWSPLWDAPGMTDR</sequence>
<dbReference type="EMBL" id="PNHK01000003">
    <property type="protein sequence ID" value="PMD05136.1"/>
    <property type="molecule type" value="Genomic_DNA"/>
</dbReference>
<proteinExistence type="predicted"/>
<dbReference type="EMBL" id="JAFBCP010000001">
    <property type="protein sequence ID" value="MBM7816055.1"/>
    <property type="molecule type" value="Genomic_DNA"/>
</dbReference>
<dbReference type="OrthoDB" id="159886at2"/>
<name>A0A2N6VLZ2_9MICO</name>
<evidence type="ECO:0000313" key="2">
    <source>
        <dbReference type="EMBL" id="PMD05136.1"/>
    </source>
</evidence>
<reference evidence="2 3" key="1">
    <citation type="submission" date="2017-09" db="EMBL/GenBank/DDBJ databases">
        <title>Bacterial strain isolated from the female urinary microbiota.</title>
        <authorList>
            <person name="Thomas-White K."/>
            <person name="Kumar N."/>
            <person name="Forster S."/>
            <person name="Putonti C."/>
            <person name="Lawley T."/>
            <person name="Wolfe A.J."/>
        </authorList>
    </citation>
    <scope>NUCLEOTIDE SEQUENCE [LARGE SCALE GENOMIC DNA]</scope>
    <source>
        <strain evidence="2 3">UMB1301</strain>
    </source>
</reference>
<dbReference type="RefSeq" id="WP_102239077.1">
    <property type="nucleotide sequence ID" value="NZ_BAAAIM010000006.1"/>
</dbReference>
<dbReference type="Pfam" id="PF22742">
    <property type="entry name" value="PspAB"/>
    <property type="match status" value="1"/>
</dbReference>
<comment type="caution">
    <text evidence="2">The sequence shown here is derived from an EMBL/GenBank/DDBJ whole genome shotgun (WGS) entry which is preliminary data.</text>
</comment>
<keyword evidence="4" id="KW-1185">Reference proteome</keyword>
<dbReference type="Proteomes" id="UP000809290">
    <property type="component" value="Unassembled WGS sequence"/>
</dbReference>
<organism evidence="2 3">
    <name type="scientific">Brevibacterium paucivorans</name>
    <dbReference type="NCBI Taxonomy" id="170994"/>
    <lineage>
        <taxon>Bacteria</taxon>
        <taxon>Bacillati</taxon>
        <taxon>Actinomycetota</taxon>
        <taxon>Actinomycetes</taxon>
        <taxon>Micrococcales</taxon>
        <taxon>Brevibacteriaceae</taxon>
        <taxon>Brevibacterium</taxon>
    </lineage>
</organism>